<accession>A0ACC0N6R5</accession>
<organism evidence="1 2">
    <name type="scientific">Rhododendron molle</name>
    <name type="common">Chinese azalea</name>
    <name type="synonym">Azalea mollis</name>
    <dbReference type="NCBI Taxonomy" id="49168"/>
    <lineage>
        <taxon>Eukaryota</taxon>
        <taxon>Viridiplantae</taxon>
        <taxon>Streptophyta</taxon>
        <taxon>Embryophyta</taxon>
        <taxon>Tracheophyta</taxon>
        <taxon>Spermatophyta</taxon>
        <taxon>Magnoliopsida</taxon>
        <taxon>eudicotyledons</taxon>
        <taxon>Gunneridae</taxon>
        <taxon>Pentapetalae</taxon>
        <taxon>asterids</taxon>
        <taxon>Ericales</taxon>
        <taxon>Ericaceae</taxon>
        <taxon>Ericoideae</taxon>
        <taxon>Rhodoreae</taxon>
        <taxon>Rhododendron</taxon>
    </lineage>
</organism>
<protein>
    <submittedName>
        <fullName evidence="1">Uncharacterized protein</fullName>
    </submittedName>
</protein>
<dbReference type="Proteomes" id="UP001062846">
    <property type="component" value="Chromosome 7"/>
</dbReference>
<reference evidence="1" key="1">
    <citation type="submission" date="2022-02" db="EMBL/GenBank/DDBJ databases">
        <title>Plant Genome Project.</title>
        <authorList>
            <person name="Zhang R.-G."/>
        </authorList>
    </citation>
    <scope>NUCLEOTIDE SEQUENCE</scope>
    <source>
        <strain evidence="1">AT1</strain>
    </source>
</reference>
<evidence type="ECO:0000313" key="2">
    <source>
        <dbReference type="Proteomes" id="UP001062846"/>
    </source>
</evidence>
<keyword evidence="2" id="KW-1185">Reference proteome</keyword>
<comment type="caution">
    <text evidence="1">The sequence shown here is derived from an EMBL/GenBank/DDBJ whole genome shotgun (WGS) entry which is preliminary data.</text>
</comment>
<dbReference type="EMBL" id="CM046394">
    <property type="protein sequence ID" value="KAI8548556.1"/>
    <property type="molecule type" value="Genomic_DNA"/>
</dbReference>
<evidence type="ECO:0000313" key="1">
    <source>
        <dbReference type="EMBL" id="KAI8548556.1"/>
    </source>
</evidence>
<name>A0ACC0N6R5_RHOML</name>
<proteinExistence type="predicted"/>
<gene>
    <name evidence="1" type="ORF">RHMOL_Rhmol07G0281400</name>
</gene>
<sequence length="140" mass="15967">MTGFQAVWDFTDDDSVGGGIAATFSVYLHCRSYFLFFLFADLFMCADASCFLGFCHWEDLGLRDLMKVVKLHTTFVANPSSDAKKKILEHILILSGDHLYWMDYMDFVQYVDSQADIMGSCVPMDDRYVIVFRLNTVPAV</sequence>